<dbReference type="Gramene" id="Pp3c3_14139V3.3">
    <property type="protein sequence ID" value="PAC:32941103.CDS.1"/>
    <property type="gene ID" value="Pp3c3_14139"/>
</dbReference>
<keyword evidence="2" id="KW-1185">Reference proteome</keyword>
<name>A0A7I3ZEE6_PHYPA</name>
<proteinExistence type="predicted"/>
<reference evidence="1 2" key="1">
    <citation type="journal article" date="2008" name="Science">
        <title>The Physcomitrella genome reveals evolutionary insights into the conquest of land by plants.</title>
        <authorList>
            <person name="Rensing S."/>
            <person name="Lang D."/>
            <person name="Zimmer A."/>
            <person name="Terry A."/>
            <person name="Salamov A."/>
            <person name="Shapiro H."/>
            <person name="Nishiyama T."/>
            <person name="Perroud P.-F."/>
            <person name="Lindquist E."/>
            <person name="Kamisugi Y."/>
            <person name="Tanahashi T."/>
            <person name="Sakakibara K."/>
            <person name="Fujita T."/>
            <person name="Oishi K."/>
            <person name="Shin-I T."/>
            <person name="Kuroki Y."/>
            <person name="Toyoda A."/>
            <person name="Suzuki Y."/>
            <person name="Hashimoto A."/>
            <person name="Yamaguchi K."/>
            <person name="Sugano A."/>
            <person name="Kohara Y."/>
            <person name="Fujiyama A."/>
            <person name="Anterola A."/>
            <person name="Aoki S."/>
            <person name="Ashton N."/>
            <person name="Barbazuk W.B."/>
            <person name="Barker E."/>
            <person name="Bennetzen J."/>
            <person name="Bezanilla M."/>
            <person name="Blankenship R."/>
            <person name="Cho S.H."/>
            <person name="Dutcher S."/>
            <person name="Estelle M."/>
            <person name="Fawcett J.A."/>
            <person name="Gundlach H."/>
            <person name="Hanada K."/>
            <person name="Heyl A."/>
            <person name="Hicks K.A."/>
            <person name="Hugh J."/>
            <person name="Lohr M."/>
            <person name="Mayer K."/>
            <person name="Melkozernov A."/>
            <person name="Murata T."/>
            <person name="Nelson D."/>
            <person name="Pils B."/>
            <person name="Prigge M."/>
            <person name="Reiss B."/>
            <person name="Renner T."/>
            <person name="Rombauts S."/>
            <person name="Rushton P."/>
            <person name="Sanderfoot A."/>
            <person name="Schween G."/>
            <person name="Shiu S.-H."/>
            <person name="Stueber K."/>
            <person name="Theodoulou F.L."/>
            <person name="Tu H."/>
            <person name="Van de Peer Y."/>
            <person name="Verrier P.J."/>
            <person name="Waters E."/>
            <person name="Wood A."/>
            <person name="Yang L."/>
            <person name="Cove D."/>
            <person name="Cuming A."/>
            <person name="Hasebe M."/>
            <person name="Lucas S."/>
            <person name="Mishler D.B."/>
            <person name="Reski R."/>
            <person name="Grigoriev I."/>
            <person name="Quatrano R.S."/>
            <person name="Boore J.L."/>
        </authorList>
    </citation>
    <scope>NUCLEOTIDE SEQUENCE [LARGE SCALE GENOMIC DNA]</scope>
    <source>
        <strain evidence="1 2">cv. Gransden 2004</strain>
    </source>
</reference>
<reference evidence="1 2" key="2">
    <citation type="journal article" date="2018" name="Plant J.">
        <title>The Physcomitrella patens chromosome-scale assembly reveals moss genome structure and evolution.</title>
        <authorList>
            <person name="Lang D."/>
            <person name="Ullrich K.K."/>
            <person name="Murat F."/>
            <person name="Fuchs J."/>
            <person name="Jenkins J."/>
            <person name="Haas F.B."/>
            <person name="Piednoel M."/>
            <person name="Gundlach H."/>
            <person name="Van Bel M."/>
            <person name="Meyberg R."/>
            <person name="Vives C."/>
            <person name="Morata J."/>
            <person name="Symeonidi A."/>
            <person name="Hiss M."/>
            <person name="Muchero W."/>
            <person name="Kamisugi Y."/>
            <person name="Saleh O."/>
            <person name="Blanc G."/>
            <person name="Decker E.L."/>
            <person name="van Gessel N."/>
            <person name="Grimwood J."/>
            <person name="Hayes R.D."/>
            <person name="Graham S.W."/>
            <person name="Gunter L.E."/>
            <person name="McDaniel S.F."/>
            <person name="Hoernstein S.N.W."/>
            <person name="Larsson A."/>
            <person name="Li F.W."/>
            <person name="Perroud P.F."/>
            <person name="Phillips J."/>
            <person name="Ranjan P."/>
            <person name="Rokshar D.S."/>
            <person name="Rothfels C.J."/>
            <person name="Schneider L."/>
            <person name="Shu S."/>
            <person name="Stevenson D.W."/>
            <person name="Thummler F."/>
            <person name="Tillich M."/>
            <person name="Villarreal Aguilar J.C."/>
            <person name="Widiez T."/>
            <person name="Wong G.K."/>
            <person name="Wymore A."/>
            <person name="Zhang Y."/>
            <person name="Zimmer A.D."/>
            <person name="Quatrano R.S."/>
            <person name="Mayer K.F.X."/>
            <person name="Goodstein D."/>
            <person name="Casacuberta J.M."/>
            <person name="Vandepoele K."/>
            <person name="Reski R."/>
            <person name="Cuming A.C."/>
            <person name="Tuskan G.A."/>
            <person name="Maumus F."/>
            <person name="Salse J."/>
            <person name="Schmutz J."/>
            <person name="Rensing S.A."/>
        </authorList>
    </citation>
    <scope>NUCLEOTIDE SEQUENCE [LARGE SCALE GENOMIC DNA]</scope>
    <source>
        <strain evidence="1 2">cv. Gransden 2004</strain>
    </source>
</reference>
<sequence length="86" mass="9623">SRCNIYLAIATPSSFTFLSISLRHGFFPQFSFLRRLSRGLVSLLPTTWGSTCQPLGCIGIQQMRGRGLNTPFVESVVRLFLRCSPL</sequence>
<accession>A0A7I3ZEE6</accession>
<protein>
    <submittedName>
        <fullName evidence="1">Uncharacterized protein</fullName>
    </submittedName>
</protein>
<evidence type="ECO:0000313" key="1">
    <source>
        <dbReference type="EnsemblPlants" id="PAC:32941103.CDS.1"/>
    </source>
</evidence>
<evidence type="ECO:0000313" key="2">
    <source>
        <dbReference type="Proteomes" id="UP000006727"/>
    </source>
</evidence>
<dbReference type="Proteomes" id="UP000006727">
    <property type="component" value="Chromosome 3"/>
</dbReference>
<dbReference type="EMBL" id="ABEU02000003">
    <property type="status" value="NOT_ANNOTATED_CDS"/>
    <property type="molecule type" value="Genomic_DNA"/>
</dbReference>
<reference evidence="1" key="3">
    <citation type="submission" date="2020-12" db="UniProtKB">
        <authorList>
            <consortium name="EnsemblPlants"/>
        </authorList>
    </citation>
    <scope>IDENTIFICATION</scope>
</reference>
<dbReference type="AlphaFoldDB" id="A0A7I3ZEE6"/>
<organism evidence="1 2">
    <name type="scientific">Physcomitrium patens</name>
    <name type="common">Spreading-leaved earth moss</name>
    <name type="synonym">Physcomitrella patens</name>
    <dbReference type="NCBI Taxonomy" id="3218"/>
    <lineage>
        <taxon>Eukaryota</taxon>
        <taxon>Viridiplantae</taxon>
        <taxon>Streptophyta</taxon>
        <taxon>Embryophyta</taxon>
        <taxon>Bryophyta</taxon>
        <taxon>Bryophytina</taxon>
        <taxon>Bryopsida</taxon>
        <taxon>Funariidae</taxon>
        <taxon>Funariales</taxon>
        <taxon>Funariaceae</taxon>
        <taxon>Physcomitrium</taxon>
    </lineage>
</organism>
<dbReference type="EnsemblPlants" id="Pp3c3_14139V3.3">
    <property type="protein sequence ID" value="PAC:32941103.CDS.1"/>
    <property type="gene ID" value="Pp3c3_14139"/>
</dbReference>